<organism evidence="2">
    <name type="scientific">marine metagenome</name>
    <dbReference type="NCBI Taxonomy" id="408172"/>
    <lineage>
        <taxon>unclassified sequences</taxon>
        <taxon>metagenomes</taxon>
        <taxon>ecological metagenomes</taxon>
    </lineage>
</organism>
<accession>A0A382Y630</accession>
<keyword evidence="1" id="KW-1133">Transmembrane helix</keyword>
<reference evidence="2" key="1">
    <citation type="submission" date="2018-05" db="EMBL/GenBank/DDBJ databases">
        <authorList>
            <person name="Lanie J.A."/>
            <person name="Ng W.-L."/>
            <person name="Kazmierczak K.M."/>
            <person name="Andrzejewski T.M."/>
            <person name="Davidsen T.M."/>
            <person name="Wayne K.J."/>
            <person name="Tettelin H."/>
            <person name="Glass J.I."/>
            <person name="Rusch D."/>
            <person name="Podicherti R."/>
            <person name="Tsui H.-C.T."/>
            <person name="Winkler M.E."/>
        </authorList>
    </citation>
    <scope>NUCLEOTIDE SEQUENCE</scope>
</reference>
<proteinExistence type="predicted"/>
<protein>
    <submittedName>
        <fullName evidence="2">Uncharacterized protein</fullName>
    </submittedName>
</protein>
<evidence type="ECO:0000256" key="1">
    <source>
        <dbReference type="SAM" id="Phobius"/>
    </source>
</evidence>
<evidence type="ECO:0000313" key="2">
    <source>
        <dbReference type="EMBL" id="SVD78674.1"/>
    </source>
</evidence>
<gene>
    <name evidence="2" type="ORF">METZ01_LOCUS431528</name>
</gene>
<feature type="non-terminal residue" evidence="2">
    <location>
        <position position="103"/>
    </location>
</feature>
<dbReference type="EMBL" id="UINC01173205">
    <property type="protein sequence ID" value="SVD78674.1"/>
    <property type="molecule type" value="Genomic_DNA"/>
</dbReference>
<sequence length="103" mass="10844">MIVLNVVWALVSLPWLCGAGIVVVLAADVGGGWSAAVAVTSALLAVELVIFSPSSVLLFLAGRRWARGEMADIRDLLRLLPEFFARAQLLGVTVMGGSLLLLV</sequence>
<feature type="transmembrane region" description="Helical" evidence="1">
    <location>
        <begin position="36"/>
        <end position="62"/>
    </location>
</feature>
<keyword evidence="1" id="KW-0812">Transmembrane</keyword>
<dbReference type="AlphaFoldDB" id="A0A382Y630"/>
<keyword evidence="1" id="KW-0472">Membrane</keyword>
<name>A0A382Y630_9ZZZZ</name>